<feature type="binding site" evidence="2">
    <location>
        <position position="223"/>
    </location>
    <ligand>
        <name>Mg(2+)</name>
        <dbReference type="ChEBI" id="CHEBI:18420"/>
    </ligand>
</feature>
<dbReference type="SUPFAM" id="SSF64005">
    <property type="entry name" value="Undecaprenyl diphosphate synthase"/>
    <property type="match status" value="1"/>
</dbReference>
<reference evidence="3 4" key="1">
    <citation type="submission" date="2020-10" db="EMBL/GenBank/DDBJ databases">
        <title>Complete genome sequence of Paludibaculum fermentans P105T, a facultatively anaerobic acidobacterium capable of dissimilatory Fe(III) reduction.</title>
        <authorList>
            <person name="Dedysh S.N."/>
            <person name="Beletsky A.V."/>
            <person name="Kulichevskaya I.S."/>
            <person name="Mardanov A.V."/>
            <person name="Ravin N.V."/>
        </authorList>
    </citation>
    <scope>NUCLEOTIDE SEQUENCE [LARGE SCALE GENOMIC DNA]</scope>
    <source>
        <strain evidence="3 4">P105</strain>
    </source>
</reference>
<dbReference type="EC" id="2.5.1.-" evidence="2"/>
<dbReference type="PROSITE" id="PS01066">
    <property type="entry name" value="UPP_SYNTHASE"/>
    <property type="match status" value="1"/>
</dbReference>
<comment type="subunit">
    <text evidence="2">Homodimer.</text>
</comment>
<dbReference type="GO" id="GO:0016094">
    <property type="term" value="P:polyprenol biosynthetic process"/>
    <property type="evidence" value="ECO:0007669"/>
    <property type="project" value="TreeGrafter"/>
</dbReference>
<evidence type="ECO:0000313" key="3">
    <source>
        <dbReference type="EMBL" id="QOY88745.1"/>
    </source>
</evidence>
<feature type="binding site" evidence="2">
    <location>
        <position position="204"/>
    </location>
    <ligand>
        <name>substrate</name>
    </ligand>
</feature>
<feature type="binding site" evidence="2">
    <location>
        <position position="35"/>
    </location>
    <ligand>
        <name>Mg(2+)</name>
        <dbReference type="ChEBI" id="CHEBI:18420"/>
    </ligand>
</feature>
<feature type="binding site" evidence="2">
    <location>
        <position position="84"/>
    </location>
    <ligand>
        <name>substrate</name>
    </ligand>
</feature>
<dbReference type="HAMAP" id="MF_01139">
    <property type="entry name" value="ISPT"/>
    <property type="match status" value="1"/>
</dbReference>
<feature type="binding site" evidence="2">
    <location>
        <begin position="80"/>
        <end position="82"/>
    </location>
    <ligand>
        <name>substrate</name>
    </ligand>
</feature>
<comment type="similarity">
    <text evidence="2">Belongs to the UPP synthase family.</text>
</comment>
<dbReference type="InterPro" id="IPR036424">
    <property type="entry name" value="UPP_synth-like_sf"/>
</dbReference>
<feature type="active site" description="Proton acceptor" evidence="2">
    <location>
        <position position="83"/>
    </location>
</feature>
<organism evidence="3 4">
    <name type="scientific">Paludibaculum fermentans</name>
    <dbReference type="NCBI Taxonomy" id="1473598"/>
    <lineage>
        <taxon>Bacteria</taxon>
        <taxon>Pseudomonadati</taxon>
        <taxon>Acidobacteriota</taxon>
        <taxon>Terriglobia</taxon>
        <taxon>Bryobacterales</taxon>
        <taxon>Bryobacteraceae</taxon>
        <taxon>Paludibaculum</taxon>
    </lineage>
</organism>
<dbReference type="Pfam" id="PF01255">
    <property type="entry name" value="Prenyltransf"/>
    <property type="match status" value="1"/>
</dbReference>
<feature type="binding site" evidence="2">
    <location>
        <begin position="210"/>
        <end position="212"/>
    </location>
    <ligand>
        <name>substrate</name>
    </ligand>
</feature>
<feature type="binding site" evidence="2">
    <location>
        <begin position="36"/>
        <end position="39"/>
    </location>
    <ligand>
        <name>substrate</name>
    </ligand>
</feature>
<keyword evidence="4" id="KW-1185">Reference proteome</keyword>
<comment type="cofactor">
    <cofactor evidence="2">
        <name>Mg(2+)</name>
        <dbReference type="ChEBI" id="CHEBI:18420"/>
    </cofactor>
    <text evidence="2">Binds 2 magnesium ions per subunit.</text>
</comment>
<dbReference type="GO" id="GO:0000287">
    <property type="term" value="F:magnesium ion binding"/>
    <property type="evidence" value="ECO:0007669"/>
    <property type="project" value="UniProtKB-UniRule"/>
</dbReference>
<accession>A0A7S7NRZ1</accession>
<proteinExistence type="inferred from homology"/>
<dbReference type="Proteomes" id="UP000593892">
    <property type="component" value="Chromosome"/>
</dbReference>
<feature type="binding site" evidence="2">
    <location>
        <position position="86"/>
    </location>
    <ligand>
        <name>substrate</name>
    </ligand>
</feature>
<gene>
    <name evidence="3" type="ORF">IRI77_01920</name>
</gene>
<dbReference type="CDD" id="cd00475">
    <property type="entry name" value="Cis_IPPS"/>
    <property type="match status" value="1"/>
</dbReference>
<dbReference type="Gene3D" id="3.40.1180.10">
    <property type="entry name" value="Decaprenyl diphosphate synthase-like"/>
    <property type="match status" value="1"/>
</dbReference>
<dbReference type="NCBIfam" id="TIGR00055">
    <property type="entry name" value="uppS"/>
    <property type="match status" value="1"/>
</dbReference>
<name>A0A7S7NRZ1_PALFE</name>
<keyword evidence="2" id="KW-0460">Magnesium</keyword>
<dbReference type="KEGG" id="pfer:IRI77_01920"/>
<evidence type="ECO:0000256" key="2">
    <source>
        <dbReference type="HAMAP-Rule" id="MF_01139"/>
    </source>
</evidence>
<dbReference type="EMBL" id="CP063849">
    <property type="protein sequence ID" value="QOY88745.1"/>
    <property type="molecule type" value="Genomic_DNA"/>
</dbReference>
<dbReference type="InterPro" id="IPR001441">
    <property type="entry name" value="UPP_synth-like"/>
</dbReference>
<sequence length="278" mass="31359">MQALLQTLKPGSPEWVLARSLDPARLPSHIGVIMDGNGRWANSRSLPRAAGHKAGVEPVRMTVETCARLNVHSLTLYAFSVENWKRPRTEVETLWRLLRYYLRKEVAHLMQNNIRLRAIGRLDELSSEIRKELDAAIATTAGNSGLILNLAINYGGRTEIVDAVNRIIDEARRAGRLDDLKVDEDSLGNHLYTAGQPEPDLLIRTSGEMRISNFLLWQIAYAELYVTETYWPDFNRIALLEALKAYQKRDRRFGGIRQAPVPPAADEPVLEAVSLPTR</sequence>
<dbReference type="PANTHER" id="PTHR10291:SF0">
    <property type="entry name" value="DEHYDRODOLICHYL DIPHOSPHATE SYNTHASE 2"/>
    <property type="match status" value="1"/>
</dbReference>
<evidence type="ECO:0000256" key="1">
    <source>
        <dbReference type="ARBA" id="ARBA00022679"/>
    </source>
</evidence>
<feature type="binding site" evidence="2">
    <location>
        <position position="48"/>
    </location>
    <ligand>
        <name>substrate</name>
    </ligand>
</feature>
<dbReference type="AlphaFoldDB" id="A0A7S7NRZ1"/>
<keyword evidence="1 2" id="KW-0808">Transferase</keyword>
<feature type="binding site" evidence="2">
    <location>
        <position position="40"/>
    </location>
    <ligand>
        <name>substrate</name>
    </ligand>
</feature>
<dbReference type="GO" id="GO:0045547">
    <property type="term" value="F:ditrans,polycis-polyprenyl diphosphate synthase [(2E,6E)-farnesyl diphosphate specific] activity"/>
    <property type="evidence" value="ECO:0007669"/>
    <property type="project" value="TreeGrafter"/>
</dbReference>
<dbReference type="FunFam" id="3.40.1180.10:FF:000001">
    <property type="entry name" value="(2E,6E)-farnesyl-diphosphate-specific ditrans,polycis-undecaprenyl-diphosphate synthase"/>
    <property type="match status" value="1"/>
</dbReference>
<dbReference type="PANTHER" id="PTHR10291">
    <property type="entry name" value="DEHYDRODOLICHYL DIPHOSPHATE SYNTHASE FAMILY MEMBER"/>
    <property type="match status" value="1"/>
</dbReference>
<dbReference type="InterPro" id="IPR018520">
    <property type="entry name" value="UPP_synth-like_CS"/>
</dbReference>
<feature type="binding site" evidence="2">
    <location>
        <position position="52"/>
    </location>
    <ligand>
        <name>substrate</name>
    </ligand>
</feature>
<dbReference type="RefSeq" id="WP_194450407.1">
    <property type="nucleotide sequence ID" value="NZ_CP063849.1"/>
</dbReference>
<evidence type="ECO:0000313" key="4">
    <source>
        <dbReference type="Proteomes" id="UP000593892"/>
    </source>
</evidence>
<protein>
    <recommendedName>
        <fullName evidence="2">Isoprenyl transferase</fullName>
        <ecNumber evidence="2">2.5.1.-</ecNumber>
    </recommendedName>
</protein>
<feature type="active site" evidence="2">
    <location>
        <position position="35"/>
    </location>
</feature>
<comment type="function">
    <text evidence="2">Catalyzes the condensation of isopentenyl diphosphate (IPP) with allylic pyrophosphates generating different type of terpenoids.</text>
</comment>
<keyword evidence="2" id="KW-0479">Metal-binding</keyword>
<dbReference type="NCBIfam" id="NF011405">
    <property type="entry name" value="PRK14830.1"/>
    <property type="match status" value="1"/>
</dbReference>